<feature type="domain" description="Myb-like" evidence="2">
    <location>
        <begin position="1"/>
        <end position="50"/>
    </location>
</feature>
<dbReference type="PANTHER" id="PTHR46734:SF1">
    <property type="entry name" value="TELOMERIC REPEAT-BINDING FACTOR 1"/>
    <property type="match status" value="1"/>
</dbReference>
<evidence type="ECO:0000256" key="1">
    <source>
        <dbReference type="ARBA" id="ARBA00023242"/>
    </source>
</evidence>
<dbReference type="OrthoDB" id="608866at2759"/>
<dbReference type="Proteomes" id="UP000800097">
    <property type="component" value="Unassembled WGS sequence"/>
</dbReference>
<organism evidence="4 5">
    <name type="scientific">Westerdykella ornata</name>
    <dbReference type="NCBI Taxonomy" id="318751"/>
    <lineage>
        <taxon>Eukaryota</taxon>
        <taxon>Fungi</taxon>
        <taxon>Dikarya</taxon>
        <taxon>Ascomycota</taxon>
        <taxon>Pezizomycotina</taxon>
        <taxon>Dothideomycetes</taxon>
        <taxon>Pleosporomycetidae</taxon>
        <taxon>Pleosporales</taxon>
        <taxon>Sporormiaceae</taxon>
        <taxon>Westerdykella</taxon>
    </lineage>
</organism>
<dbReference type="InterPro" id="IPR001005">
    <property type="entry name" value="SANT/Myb"/>
</dbReference>
<dbReference type="PROSITE" id="PS50090">
    <property type="entry name" value="MYB_LIKE"/>
    <property type="match status" value="1"/>
</dbReference>
<dbReference type="PANTHER" id="PTHR46734">
    <property type="entry name" value="TELOMERIC REPEAT-BINDING FACTOR 1 TERF1"/>
    <property type="match status" value="1"/>
</dbReference>
<dbReference type="PROSITE" id="PS51294">
    <property type="entry name" value="HTH_MYB"/>
    <property type="match status" value="1"/>
</dbReference>
<feature type="non-terminal residue" evidence="4">
    <location>
        <position position="1"/>
    </location>
</feature>
<feature type="domain" description="HTH myb-type" evidence="3">
    <location>
        <begin position="1"/>
        <end position="50"/>
    </location>
</feature>
<dbReference type="InterPro" id="IPR017930">
    <property type="entry name" value="Myb_dom"/>
</dbReference>
<dbReference type="EMBL" id="ML986502">
    <property type="protein sequence ID" value="KAF2274466.1"/>
    <property type="molecule type" value="Genomic_DNA"/>
</dbReference>
<evidence type="ECO:0000313" key="5">
    <source>
        <dbReference type="Proteomes" id="UP000800097"/>
    </source>
</evidence>
<dbReference type="RefSeq" id="XP_033652005.1">
    <property type="nucleotide sequence ID" value="XM_033794775.1"/>
</dbReference>
<keyword evidence="1" id="KW-0539">Nucleus</keyword>
<dbReference type="SUPFAM" id="SSF46689">
    <property type="entry name" value="Homeodomain-like"/>
    <property type="match status" value="1"/>
</dbReference>
<evidence type="ECO:0000259" key="3">
    <source>
        <dbReference type="PROSITE" id="PS51294"/>
    </source>
</evidence>
<accession>A0A6A6JFR1</accession>
<gene>
    <name evidence="4" type="ORF">EI97DRAFT_345332</name>
</gene>
<sequence length="50" mass="5983">RKRNKWTAQETKDLLTGVSLFGVGKWKKILDCEDFHFNNRTAVDLKDRFR</sequence>
<dbReference type="AlphaFoldDB" id="A0A6A6JFR1"/>
<feature type="non-terminal residue" evidence="4">
    <location>
        <position position="50"/>
    </location>
</feature>
<dbReference type="CDD" id="cd11660">
    <property type="entry name" value="SANT_TRF"/>
    <property type="match status" value="1"/>
</dbReference>
<keyword evidence="5" id="KW-1185">Reference proteome</keyword>
<dbReference type="InterPro" id="IPR052450">
    <property type="entry name" value="TRBD-Containing_Protein"/>
</dbReference>
<reference evidence="4" key="1">
    <citation type="journal article" date="2020" name="Stud. Mycol.">
        <title>101 Dothideomycetes genomes: a test case for predicting lifestyles and emergence of pathogens.</title>
        <authorList>
            <person name="Haridas S."/>
            <person name="Albert R."/>
            <person name="Binder M."/>
            <person name="Bloem J."/>
            <person name="Labutti K."/>
            <person name="Salamov A."/>
            <person name="Andreopoulos B."/>
            <person name="Baker S."/>
            <person name="Barry K."/>
            <person name="Bills G."/>
            <person name="Bluhm B."/>
            <person name="Cannon C."/>
            <person name="Castanera R."/>
            <person name="Culley D."/>
            <person name="Daum C."/>
            <person name="Ezra D."/>
            <person name="Gonzalez J."/>
            <person name="Henrissat B."/>
            <person name="Kuo A."/>
            <person name="Liang C."/>
            <person name="Lipzen A."/>
            <person name="Lutzoni F."/>
            <person name="Magnuson J."/>
            <person name="Mondo S."/>
            <person name="Nolan M."/>
            <person name="Ohm R."/>
            <person name="Pangilinan J."/>
            <person name="Park H.-J."/>
            <person name="Ramirez L."/>
            <person name="Alfaro M."/>
            <person name="Sun H."/>
            <person name="Tritt A."/>
            <person name="Yoshinaga Y."/>
            <person name="Zwiers L.-H."/>
            <person name="Turgeon B."/>
            <person name="Goodwin S."/>
            <person name="Spatafora J."/>
            <person name="Crous P."/>
            <person name="Grigoriev I."/>
        </authorList>
    </citation>
    <scope>NUCLEOTIDE SEQUENCE</scope>
    <source>
        <strain evidence="4">CBS 379.55</strain>
    </source>
</reference>
<protein>
    <submittedName>
        <fullName evidence="4">Uncharacterized protein</fullName>
    </submittedName>
</protein>
<evidence type="ECO:0000259" key="2">
    <source>
        <dbReference type="PROSITE" id="PS50090"/>
    </source>
</evidence>
<proteinExistence type="predicted"/>
<dbReference type="Gene3D" id="1.10.246.220">
    <property type="match status" value="1"/>
</dbReference>
<dbReference type="GeneID" id="54547950"/>
<dbReference type="Pfam" id="PF00249">
    <property type="entry name" value="Myb_DNA-binding"/>
    <property type="match status" value="1"/>
</dbReference>
<dbReference type="InterPro" id="IPR009057">
    <property type="entry name" value="Homeodomain-like_sf"/>
</dbReference>
<name>A0A6A6JFR1_WESOR</name>
<evidence type="ECO:0000313" key="4">
    <source>
        <dbReference type="EMBL" id="KAF2274466.1"/>
    </source>
</evidence>